<accession>A0A1X0QQI7</accession>
<name>A0A1X0QQI7_RHIZD</name>
<gene>
    <name evidence="1" type="ORF">BCV72DRAFT_216153</name>
</gene>
<dbReference type="Proteomes" id="UP000242414">
    <property type="component" value="Unassembled WGS sequence"/>
</dbReference>
<evidence type="ECO:0000313" key="1">
    <source>
        <dbReference type="EMBL" id="ORE02032.1"/>
    </source>
</evidence>
<dbReference type="VEuPathDB" id="FungiDB:BCV72DRAFT_216153"/>
<organism evidence="1">
    <name type="scientific">Rhizopus microsporus var. microsporus</name>
    <dbReference type="NCBI Taxonomy" id="86635"/>
    <lineage>
        <taxon>Eukaryota</taxon>
        <taxon>Fungi</taxon>
        <taxon>Fungi incertae sedis</taxon>
        <taxon>Mucoromycota</taxon>
        <taxon>Mucoromycotina</taxon>
        <taxon>Mucoromycetes</taxon>
        <taxon>Mucorales</taxon>
        <taxon>Mucorineae</taxon>
        <taxon>Rhizopodaceae</taxon>
        <taxon>Rhizopus</taxon>
    </lineage>
</organism>
<dbReference type="EMBL" id="KV922079">
    <property type="protein sequence ID" value="ORE02032.1"/>
    <property type="molecule type" value="Genomic_DNA"/>
</dbReference>
<sequence length="52" mass="6015">KYSDVVFSVHPTIVYLANIPYSMCRHTTPNHQASTSMLNSRYDVVRLQLTCR</sequence>
<protein>
    <submittedName>
        <fullName evidence="1">Uncharacterized protein</fullName>
    </submittedName>
</protein>
<reference evidence="1" key="1">
    <citation type="journal article" date="2016" name="Proc. Natl. Acad. Sci. U.S.A.">
        <title>Lipid metabolic changes in an early divergent fungus govern the establishment of a mutualistic symbiosis with endobacteria.</title>
        <authorList>
            <person name="Lastovetsky O.A."/>
            <person name="Gaspar M.L."/>
            <person name="Mondo S.J."/>
            <person name="LaButti K.M."/>
            <person name="Sandor L."/>
            <person name="Grigoriev I.V."/>
            <person name="Henry S.A."/>
            <person name="Pawlowska T.E."/>
        </authorList>
    </citation>
    <scope>NUCLEOTIDE SEQUENCE [LARGE SCALE GENOMIC DNA]</scope>
    <source>
        <strain evidence="1">ATCC 52814</strain>
    </source>
</reference>
<proteinExistence type="predicted"/>
<feature type="non-terminal residue" evidence="1">
    <location>
        <position position="1"/>
    </location>
</feature>
<dbReference type="AlphaFoldDB" id="A0A1X0QQI7"/>